<keyword evidence="1 8" id="KW-0963">Cytoplasm</keyword>
<name>A0A368YTK5_9HYPH</name>
<dbReference type="Pfam" id="PF10150">
    <property type="entry name" value="RNase_E_G"/>
    <property type="match status" value="1"/>
</dbReference>
<dbReference type="GO" id="GO:0019843">
    <property type="term" value="F:rRNA binding"/>
    <property type="evidence" value="ECO:0007669"/>
    <property type="project" value="UniProtKB-KW"/>
</dbReference>
<feature type="compositionally biased region" description="Low complexity" evidence="9">
    <location>
        <begin position="905"/>
        <end position="920"/>
    </location>
</feature>
<feature type="binding site" evidence="8">
    <location>
        <position position="577"/>
    </location>
    <ligand>
        <name>Zn(2+)</name>
        <dbReference type="ChEBI" id="CHEBI:29105"/>
        <note>ligand shared between dimeric partners</note>
    </ligand>
</feature>
<keyword evidence="8" id="KW-1003">Cell membrane</keyword>
<dbReference type="GO" id="GO:0008033">
    <property type="term" value="P:tRNA processing"/>
    <property type="evidence" value="ECO:0007669"/>
    <property type="project" value="UniProtKB-UniRule"/>
</dbReference>
<dbReference type="InterPro" id="IPR012340">
    <property type="entry name" value="NA-bd_OB-fold"/>
</dbReference>
<keyword evidence="8" id="KW-0699">rRNA-binding</keyword>
<dbReference type="Proteomes" id="UP000253324">
    <property type="component" value="Unassembled WGS sequence"/>
</dbReference>
<feature type="region of interest" description="Disordered" evidence="9">
    <location>
        <begin position="882"/>
        <end position="972"/>
    </location>
</feature>
<keyword evidence="5 8" id="KW-0378">Hydrolase</keyword>
<evidence type="ECO:0000256" key="7">
    <source>
        <dbReference type="ARBA" id="ARBA00022884"/>
    </source>
</evidence>
<keyword evidence="8" id="KW-0862">Zinc</keyword>
<keyword evidence="8" id="KW-0698">rRNA processing</keyword>
<evidence type="ECO:0000256" key="4">
    <source>
        <dbReference type="ARBA" id="ARBA00022759"/>
    </source>
</evidence>
<feature type="compositionally biased region" description="Basic and acidic residues" evidence="9">
    <location>
        <begin position="951"/>
        <end position="962"/>
    </location>
</feature>
<dbReference type="HAMAP" id="MF_00970">
    <property type="entry name" value="RNase_E"/>
    <property type="match status" value="1"/>
</dbReference>
<comment type="cofactor">
    <cofactor evidence="8">
        <name>Zn(2+)</name>
        <dbReference type="ChEBI" id="CHEBI:29105"/>
    </cofactor>
    <text evidence="8">Binds 2 Zn(2+) ions per homotetramer.</text>
</comment>
<proteinExistence type="inferred from homology"/>
<dbReference type="InterPro" id="IPR019307">
    <property type="entry name" value="RNA-bd_AU-1/RNase_E/G"/>
</dbReference>
<dbReference type="PANTHER" id="PTHR30001">
    <property type="entry name" value="RIBONUCLEASE"/>
    <property type="match status" value="1"/>
</dbReference>
<dbReference type="NCBIfam" id="TIGR00757">
    <property type="entry name" value="RNaseEG"/>
    <property type="match status" value="1"/>
</dbReference>
<feature type="compositionally biased region" description="Low complexity" evidence="9">
    <location>
        <begin position="937"/>
        <end position="950"/>
    </location>
</feature>
<dbReference type="Gene3D" id="2.40.50.140">
    <property type="entry name" value="Nucleic acid-binding proteins"/>
    <property type="match status" value="2"/>
</dbReference>
<evidence type="ECO:0000259" key="10">
    <source>
        <dbReference type="Pfam" id="PF10150"/>
    </source>
</evidence>
<feature type="binding site" evidence="8">
    <location>
        <position position="519"/>
    </location>
    <ligand>
        <name>Mg(2+)</name>
        <dbReference type="ChEBI" id="CHEBI:18420"/>
        <note>catalytic</note>
    </ligand>
</feature>
<comment type="subunit">
    <text evidence="8">Homotetramer formed by a dimer of dimers.</text>
</comment>
<evidence type="ECO:0000256" key="1">
    <source>
        <dbReference type="ARBA" id="ARBA00022490"/>
    </source>
</evidence>
<comment type="cofactor">
    <cofactor evidence="8">
        <name>Mg(2+)</name>
        <dbReference type="ChEBI" id="CHEBI:18420"/>
    </cofactor>
    <text evidence="8">Binds 1 Mg(2+) ion per subunit.</text>
</comment>
<comment type="subcellular location">
    <subcellularLocation>
        <location evidence="8">Cytoplasm</location>
    </subcellularLocation>
    <subcellularLocation>
        <location evidence="8">Cell inner membrane</location>
        <topology evidence="8">Peripheral membrane protein</topology>
        <orientation evidence="8">Cytoplasmic side</orientation>
    </subcellularLocation>
</comment>
<feature type="region of interest" description="Disordered" evidence="9">
    <location>
        <begin position="92"/>
        <end position="175"/>
    </location>
</feature>
<evidence type="ECO:0000256" key="3">
    <source>
        <dbReference type="ARBA" id="ARBA00022723"/>
    </source>
</evidence>
<keyword evidence="8" id="KW-0472">Membrane</keyword>
<feature type="compositionally biased region" description="Basic and acidic residues" evidence="9">
    <location>
        <begin position="105"/>
        <end position="120"/>
    </location>
</feature>
<keyword evidence="3 8" id="KW-0479">Metal-binding</keyword>
<evidence type="ECO:0000256" key="8">
    <source>
        <dbReference type="HAMAP-Rule" id="MF_00970"/>
    </source>
</evidence>
<keyword evidence="8" id="KW-0820">tRNA-binding</keyword>
<dbReference type="InterPro" id="IPR004659">
    <property type="entry name" value="RNase_E/G"/>
</dbReference>
<keyword evidence="4 8" id="KW-0255">Endonuclease</keyword>
<feature type="binding site" evidence="8">
    <location>
        <position position="476"/>
    </location>
    <ligand>
        <name>Mg(2+)</name>
        <dbReference type="ChEBI" id="CHEBI:18420"/>
        <note>catalytic</note>
    </ligand>
</feature>
<dbReference type="RefSeq" id="WP_114429948.1">
    <property type="nucleotide sequence ID" value="NZ_QPJM01000005.1"/>
</dbReference>
<feature type="region of interest" description="Disordered" evidence="9">
    <location>
        <begin position="195"/>
        <end position="253"/>
    </location>
</feature>
<dbReference type="EC" id="3.1.26.12" evidence="8"/>
<dbReference type="AlphaFoldDB" id="A0A368YTK5"/>
<evidence type="ECO:0000259" key="11">
    <source>
        <dbReference type="Pfam" id="PF20833"/>
    </source>
</evidence>
<feature type="region of interest" description="Required for zinc-mediated homotetramerization and catalytic activity" evidence="8">
    <location>
        <begin position="577"/>
        <end position="580"/>
    </location>
</feature>
<dbReference type="GO" id="GO:0006364">
    <property type="term" value="P:rRNA processing"/>
    <property type="evidence" value="ECO:0007669"/>
    <property type="project" value="UniProtKB-UniRule"/>
</dbReference>
<keyword evidence="13" id="KW-1185">Reference proteome</keyword>
<dbReference type="OrthoDB" id="9804278at2"/>
<evidence type="ECO:0000256" key="9">
    <source>
        <dbReference type="SAM" id="MobiDB-lite"/>
    </source>
</evidence>
<gene>
    <name evidence="8" type="primary">rne</name>
    <name evidence="12" type="ORF">C7476_10535</name>
</gene>
<reference evidence="12 13" key="1">
    <citation type="submission" date="2018-07" db="EMBL/GenBank/DDBJ databases">
        <title>Genomic Encyclopedia of Type Strains, Phase III (KMG-III): the genomes of soil and plant-associated and newly described type strains.</title>
        <authorList>
            <person name="Whitman W."/>
        </authorList>
    </citation>
    <scope>NUCLEOTIDE SEQUENCE [LARGE SCALE GENOMIC DNA]</scope>
    <source>
        <strain evidence="12 13">31-25a</strain>
    </source>
</reference>
<dbReference type="GO" id="GO:0008995">
    <property type="term" value="F:ribonuclease E activity"/>
    <property type="evidence" value="ECO:0007669"/>
    <property type="project" value="UniProtKB-EC"/>
</dbReference>
<keyword evidence="6 8" id="KW-0460">Magnesium</keyword>
<sequence length="972" mass="107569">MSDKMLIDASHQEETRVVVVRGNRIEEFDFESEHKKQIKGNIYLARVTRVEPSLQAAFVEYGGNRHGFLAFSEIHPDYYQIPVADRQALIDAEAEAASQDEDHEENASEQRSRDRNDRGTRNRRRGRRGPRQEDDAPKLDASDEDLATSDDEGEASAQAVSHESSDDDSTPEGGSQTMAAAIEADVISEAVNTGAADEATGSDDERPVSDDIGEGNSRRSRNRSNEDKDEVHDELDEVESVGAEDAMEEVPTHQRFQRRQYNIQDVIKRRQILLVQVVKEERGNKGAALTTYLSLAGRYSVLMPNTARGGGISRKITSIQDRKRLKDIVKDLEVPKGMGVILRTAGAMRTKPEVKRDYEYLMRLWENVRSLTLASSAPTLVYEEGSLIKRSIRDLYNKDITEIAVAGEEGYREAKDFMRMLMPSHAKVVQPYRELTPIFARNGIEAQLDRMLQPQVTLKSGGYIIINQTEALVAIDVNSGRSTREHSIEDTALQTNLEAADEIARQLRLRDLAGLIVIDFIDMEENRNNRAVEKRMKDCLKDDRARIQVGRISHFGLLEMSRQRIRASVLESTTQVCAVCGGTGHVRSASSVALHVMRSIEEYLLRHSQNNIIVRTTVATALYVLNHKRQNLADLEARFGLTISIEADDSVGAQHFAIDKGSIALGPIVPLTETPTLGIADDFDESDPVIEDADEDGAEVQTAETARSADNDDASRKRKRKRRRRGGRDRQESAGAEHGQQVISDDDDTDQPAVEGEDAAATKAREEENERRKKRRRGRRGGRKNKRFDDGDDAENRVTARTVPDAEPVFVSIPLPDFSKPKTLEAIADAAEAASVPVTADVLAAEEPVAIQEILAKKPVKRRSRSKAAIEAAEIAVAEVLAEAEPEAPVKPKRAPRKSAKKADAPAVTEAPEPAATVEPVEAKVEPTVESTPAPASQVVEVSTPVVTSTGKEKKSESEPAKKGWWQKKGFF</sequence>
<dbReference type="Pfam" id="PF20833">
    <property type="entry name" value="RNase_E_G_Thio"/>
    <property type="match status" value="1"/>
</dbReference>
<keyword evidence="8" id="KW-0997">Cell inner membrane</keyword>
<feature type="compositionally biased region" description="Basic residues" evidence="9">
    <location>
        <begin position="716"/>
        <end position="727"/>
    </location>
</feature>
<dbReference type="GO" id="GO:0008270">
    <property type="term" value="F:zinc ion binding"/>
    <property type="evidence" value="ECO:0007669"/>
    <property type="project" value="UniProtKB-UniRule"/>
</dbReference>
<evidence type="ECO:0000256" key="5">
    <source>
        <dbReference type="ARBA" id="ARBA00022801"/>
    </source>
</evidence>
<evidence type="ECO:0000313" key="13">
    <source>
        <dbReference type="Proteomes" id="UP000253324"/>
    </source>
</evidence>
<keyword evidence="2 8" id="KW-0540">Nuclease</keyword>
<dbReference type="GO" id="GO:0000049">
    <property type="term" value="F:tRNA binding"/>
    <property type="evidence" value="ECO:0007669"/>
    <property type="project" value="UniProtKB-KW"/>
</dbReference>
<feature type="compositionally biased region" description="Acidic residues" evidence="9">
    <location>
        <begin position="92"/>
        <end position="104"/>
    </location>
</feature>
<feature type="compositionally biased region" description="Acidic residues" evidence="9">
    <location>
        <begin position="681"/>
        <end position="698"/>
    </location>
</feature>
<comment type="similarity">
    <text evidence="8">Belongs to the RNase E/G family. RNase E subfamily.</text>
</comment>
<dbReference type="CDD" id="cd04453">
    <property type="entry name" value="S1_RNase_E"/>
    <property type="match status" value="1"/>
</dbReference>
<feature type="compositionally biased region" description="Acidic residues" evidence="9">
    <location>
        <begin position="744"/>
        <end position="758"/>
    </location>
</feature>
<feature type="region of interest" description="Disordered" evidence="9">
    <location>
        <begin position="677"/>
        <end position="802"/>
    </location>
</feature>
<feature type="compositionally biased region" description="Basic residues" evidence="9">
    <location>
        <begin position="891"/>
        <end position="900"/>
    </location>
</feature>
<feature type="domain" description="RNA-binding protein AU-1/Ribonuclease E/G" evidence="10">
    <location>
        <begin position="294"/>
        <end position="564"/>
    </location>
</feature>
<comment type="function">
    <text evidence="8">Endoribonuclease that plays a central role in RNA processing and decay. Required for the maturation of 5S and 16S rRNAs and the majority of tRNAs. Also involved in the degradation of most mRNAs.</text>
</comment>
<organism evidence="12 13">
    <name type="scientific">Phyllobacterium bourgognense</name>
    <dbReference type="NCBI Taxonomy" id="314236"/>
    <lineage>
        <taxon>Bacteria</taxon>
        <taxon>Pseudomonadati</taxon>
        <taxon>Pseudomonadota</taxon>
        <taxon>Alphaproteobacteria</taxon>
        <taxon>Hyphomicrobiales</taxon>
        <taxon>Phyllobacteriaceae</taxon>
        <taxon>Phyllobacterium</taxon>
    </lineage>
</organism>
<feature type="compositionally biased region" description="Basic and acidic residues" evidence="9">
    <location>
        <begin position="130"/>
        <end position="141"/>
    </location>
</feature>
<dbReference type="SUPFAM" id="SSF50249">
    <property type="entry name" value="Nucleic acid-binding proteins"/>
    <property type="match status" value="1"/>
</dbReference>
<dbReference type="InterPro" id="IPR028878">
    <property type="entry name" value="RNase_E"/>
</dbReference>
<dbReference type="PANTHER" id="PTHR30001:SF1">
    <property type="entry name" value="RIBONUCLEASE E_G-LIKE PROTEIN, CHLOROPLASTIC"/>
    <property type="match status" value="1"/>
</dbReference>
<protein>
    <recommendedName>
        <fullName evidence="8">Ribonuclease E</fullName>
        <shortName evidence="8">RNase E</shortName>
        <ecNumber evidence="8">3.1.26.12</ecNumber>
    </recommendedName>
</protein>
<evidence type="ECO:0000256" key="2">
    <source>
        <dbReference type="ARBA" id="ARBA00022722"/>
    </source>
</evidence>
<feature type="compositionally biased region" description="Basic residues" evidence="9">
    <location>
        <begin position="772"/>
        <end position="786"/>
    </location>
</feature>
<comment type="caution">
    <text evidence="12">The sequence shown here is derived from an EMBL/GenBank/DDBJ whole genome shotgun (WGS) entry which is preliminary data.</text>
</comment>
<dbReference type="GO" id="GO:0000287">
    <property type="term" value="F:magnesium ion binding"/>
    <property type="evidence" value="ECO:0007669"/>
    <property type="project" value="UniProtKB-UniRule"/>
</dbReference>
<evidence type="ECO:0000313" key="12">
    <source>
        <dbReference type="EMBL" id="RCW83542.1"/>
    </source>
</evidence>
<dbReference type="GO" id="GO:0006402">
    <property type="term" value="P:mRNA catabolic process"/>
    <property type="evidence" value="ECO:0007669"/>
    <property type="project" value="UniProtKB-UniRule"/>
</dbReference>
<dbReference type="EMBL" id="QPJM01000005">
    <property type="protein sequence ID" value="RCW83542.1"/>
    <property type="molecule type" value="Genomic_DNA"/>
</dbReference>
<feature type="binding site" evidence="8">
    <location>
        <position position="580"/>
    </location>
    <ligand>
        <name>Zn(2+)</name>
        <dbReference type="ChEBI" id="CHEBI:29105"/>
        <note>ligand shared between dimeric partners</note>
    </ligand>
</feature>
<feature type="domain" description="RNase E/G thioredoxin-like" evidence="11">
    <location>
        <begin position="576"/>
        <end position="660"/>
    </location>
</feature>
<keyword evidence="7 8" id="KW-0694">RNA-binding</keyword>
<evidence type="ECO:0000256" key="6">
    <source>
        <dbReference type="ARBA" id="ARBA00022842"/>
    </source>
</evidence>
<dbReference type="InterPro" id="IPR048583">
    <property type="entry name" value="RNase_E_G_thioredoxin-like"/>
</dbReference>
<keyword evidence="8" id="KW-0819">tRNA processing</keyword>
<dbReference type="GO" id="GO:0009898">
    <property type="term" value="C:cytoplasmic side of plasma membrane"/>
    <property type="evidence" value="ECO:0007669"/>
    <property type="project" value="UniProtKB-UniRule"/>
</dbReference>
<comment type="catalytic activity">
    <reaction evidence="8">
        <text>Endonucleolytic cleavage of single-stranded RNA in A- and U-rich regions.</text>
        <dbReference type="EC" id="3.1.26.12"/>
    </reaction>
</comment>
<feature type="compositionally biased region" description="Acidic residues" evidence="9">
    <location>
        <begin position="142"/>
        <end position="154"/>
    </location>
</feature>
<dbReference type="GO" id="GO:0005737">
    <property type="term" value="C:cytoplasm"/>
    <property type="evidence" value="ECO:0007669"/>
    <property type="project" value="UniProtKB-SubCell"/>
</dbReference>
<dbReference type="Gene3D" id="3.40.1260.20">
    <property type="entry name" value="Ribonuclease E, catalytic domain"/>
    <property type="match status" value="1"/>
</dbReference>
<accession>A0A368YTK5</accession>